<name>X1PPI9_9ZZZZ</name>
<comment type="caution">
    <text evidence="2">The sequence shown here is derived from an EMBL/GenBank/DDBJ whole genome shotgun (WGS) entry which is preliminary data.</text>
</comment>
<protein>
    <submittedName>
        <fullName evidence="2">Uncharacterized protein</fullName>
    </submittedName>
</protein>
<keyword evidence="1" id="KW-1133">Transmembrane helix</keyword>
<feature type="transmembrane region" description="Helical" evidence="1">
    <location>
        <begin position="26"/>
        <end position="47"/>
    </location>
</feature>
<evidence type="ECO:0000256" key="1">
    <source>
        <dbReference type="SAM" id="Phobius"/>
    </source>
</evidence>
<dbReference type="AlphaFoldDB" id="X1PPI9"/>
<evidence type="ECO:0000313" key="2">
    <source>
        <dbReference type="EMBL" id="GAI44436.1"/>
    </source>
</evidence>
<accession>X1PPI9</accession>
<keyword evidence="1" id="KW-0472">Membrane</keyword>
<gene>
    <name evidence="2" type="ORF">S06H3_45048</name>
</gene>
<organism evidence="2">
    <name type="scientific">marine sediment metagenome</name>
    <dbReference type="NCBI Taxonomy" id="412755"/>
    <lineage>
        <taxon>unclassified sequences</taxon>
        <taxon>metagenomes</taxon>
        <taxon>ecological metagenomes</taxon>
    </lineage>
</organism>
<proteinExistence type="predicted"/>
<reference evidence="2" key="1">
    <citation type="journal article" date="2014" name="Front. Microbiol.">
        <title>High frequency of phylogenetically diverse reductive dehalogenase-homologous genes in deep subseafloor sedimentary metagenomes.</title>
        <authorList>
            <person name="Kawai M."/>
            <person name="Futagami T."/>
            <person name="Toyoda A."/>
            <person name="Takaki Y."/>
            <person name="Nishi S."/>
            <person name="Hori S."/>
            <person name="Arai W."/>
            <person name="Tsubouchi T."/>
            <person name="Morono Y."/>
            <person name="Uchiyama I."/>
            <person name="Ito T."/>
            <person name="Fujiyama A."/>
            <person name="Inagaki F."/>
            <person name="Takami H."/>
        </authorList>
    </citation>
    <scope>NUCLEOTIDE SEQUENCE</scope>
    <source>
        <strain evidence="2">Expedition CK06-06</strain>
    </source>
</reference>
<keyword evidence="1" id="KW-0812">Transmembrane</keyword>
<dbReference type="EMBL" id="BARV01028081">
    <property type="protein sequence ID" value="GAI44436.1"/>
    <property type="molecule type" value="Genomic_DNA"/>
</dbReference>
<sequence>MENTLIDPVILLITLAVIDFIEVNEIIKFIVMIIVGVYTLVKLYYLIKNKGK</sequence>